<feature type="transmembrane region" description="Helical" evidence="2">
    <location>
        <begin position="442"/>
        <end position="463"/>
    </location>
</feature>
<keyword evidence="2" id="KW-0472">Membrane</keyword>
<dbReference type="AlphaFoldDB" id="A0AAG5DCH3"/>
<dbReference type="Proteomes" id="UP000075880">
    <property type="component" value="Unassembled WGS sequence"/>
</dbReference>
<feature type="region of interest" description="Disordered" evidence="1">
    <location>
        <begin position="363"/>
        <end position="393"/>
    </location>
</feature>
<protein>
    <submittedName>
        <fullName evidence="3">Uncharacterized protein</fullName>
    </submittedName>
</protein>
<keyword evidence="2" id="KW-1133">Transmembrane helix</keyword>
<dbReference type="EnsemblMetazoa" id="ENSAATROPT009399">
    <property type="protein sequence ID" value="ENSAATROPP008499"/>
    <property type="gene ID" value="ENSAATROPG007657"/>
</dbReference>
<feature type="transmembrane region" description="Helical" evidence="2">
    <location>
        <begin position="50"/>
        <end position="82"/>
    </location>
</feature>
<evidence type="ECO:0000256" key="2">
    <source>
        <dbReference type="SAM" id="Phobius"/>
    </source>
</evidence>
<evidence type="ECO:0000313" key="3">
    <source>
        <dbReference type="EnsemblMetazoa" id="ENSAATROPP008499"/>
    </source>
</evidence>
<keyword evidence="2" id="KW-0812">Transmembrane</keyword>
<evidence type="ECO:0000256" key="1">
    <source>
        <dbReference type="SAM" id="MobiDB-lite"/>
    </source>
</evidence>
<proteinExistence type="predicted"/>
<reference evidence="3" key="1">
    <citation type="submission" date="2024-04" db="UniProtKB">
        <authorList>
            <consortium name="EnsemblMetazoa"/>
        </authorList>
    </citation>
    <scope>IDENTIFICATION</scope>
    <source>
        <strain evidence="3">EBRO</strain>
    </source>
</reference>
<feature type="compositionally biased region" description="Basic and acidic residues" evidence="1">
    <location>
        <begin position="364"/>
        <end position="380"/>
    </location>
</feature>
<evidence type="ECO:0000313" key="4">
    <source>
        <dbReference type="Proteomes" id="UP000075880"/>
    </source>
</evidence>
<organism evidence="3 4">
    <name type="scientific">Anopheles atroparvus</name>
    <name type="common">European mosquito</name>
    <dbReference type="NCBI Taxonomy" id="41427"/>
    <lineage>
        <taxon>Eukaryota</taxon>
        <taxon>Metazoa</taxon>
        <taxon>Ecdysozoa</taxon>
        <taxon>Arthropoda</taxon>
        <taxon>Hexapoda</taxon>
        <taxon>Insecta</taxon>
        <taxon>Pterygota</taxon>
        <taxon>Neoptera</taxon>
        <taxon>Endopterygota</taxon>
        <taxon>Diptera</taxon>
        <taxon>Nematocera</taxon>
        <taxon>Culicoidea</taxon>
        <taxon>Culicidae</taxon>
        <taxon>Anophelinae</taxon>
        <taxon>Anopheles</taxon>
    </lineage>
</organism>
<sequence>MATLGRSLQQQRIGDAPPKVRLQDVVDAKLQTLVVQRHRDVVVQCGQGELVLVMVMLLLLLLLLMVVLLLEMVLVQLVQLAGGDGRRRRRLRALPGGSASPGERRRAGQLREVTVEVLRDLRYCAEMRVDPTERSTTARSSAVPGRGRFLPVEDVSETERDAAGCSVRRPEAQLGALGWRTAGSLQVLQVPCCHQSSAARHRGSQLERTARLRGADGEPPGRGHDLHLLPHQLLGVQLRTPQELLVQAGRAGTQHRRRIRHRLQALHELQLRRGVLRVARRVVAHLLRQRRHQGTWNRNHPRARPQIVRHLLADGQLAVVAAAAHPVALVAIVLLGGGRRWLRTPVSTALVHVRGRTLPQQATVRERPEKGRTGHHEAGLRQRRTGLQRQRNQGQVVRHYGGHLSFPGRGPARTFLILLPETQPKLFPSLQPQRNRRWRRDCLFVAMISLKFVHQLAIAYDAYLPSQNRLLLMLAYTSHFVCVSRGNNLPRV</sequence>
<accession>A0AAG5DCH3</accession>
<keyword evidence="4" id="KW-1185">Reference proteome</keyword>
<name>A0AAG5DCH3_ANOAO</name>